<evidence type="ECO:0000313" key="8">
    <source>
        <dbReference type="EMBL" id="JAA65553.1"/>
    </source>
</evidence>
<dbReference type="GO" id="GO:0046872">
    <property type="term" value="F:metal ion binding"/>
    <property type="evidence" value="ECO:0007669"/>
    <property type="project" value="UniProtKB-KW"/>
</dbReference>
<reference evidence="8" key="1">
    <citation type="submission" date="2012-12" db="EMBL/GenBank/DDBJ databases">
        <title>Identification and characterization of a phenylalanine ammonia-lyase gene family in Isatis indigotica Fort.</title>
        <authorList>
            <person name="Liu Q."/>
            <person name="Chen J."/>
            <person name="Zhou X."/>
            <person name="Di P."/>
            <person name="Xiao Y."/>
            <person name="Xuan H."/>
            <person name="Zhang L."/>
            <person name="Chen W."/>
        </authorList>
    </citation>
    <scope>NUCLEOTIDE SEQUENCE</scope>
    <source>
        <tissue evidence="8">Salivary gland</tissue>
    </source>
</reference>
<feature type="domain" description="Sulfatase N-terminal" evidence="7">
    <location>
        <begin position="32"/>
        <end position="115"/>
    </location>
</feature>
<organism evidence="8">
    <name type="scientific">Ixodes ricinus</name>
    <name type="common">Common tick</name>
    <name type="synonym">Acarus ricinus</name>
    <dbReference type="NCBI Taxonomy" id="34613"/>
    <lineage>
        <taxon>Eukaryota</taxon>
        <taxon>Metazoa</taxon>
        <taxon>Ecdysozoa</taxon>
        <taxon>Arthropoda</taxon>
        <taxon>Chelicerata</taxon>
        <taxon>Arachnida</taxon>
        <taxon>Acari</taxon>
        <taxon>Parasitiformes</taxon>
        <taxon>Ixodida</taxon>
        <taxon>Ixodoidea</taxon>
        <taxon>Ixodidae</taxon>
        <taxon>Ixodinae</taxon>
        <taxon>Ixodes</taxon>
    </lineage>
</organism>
<protein>
    <submittedName>
        <fullName evidence="8">Putative galactosamine n-acetyl-6-sulfate sulfatase</fullName>
    </submittedName>
</protein>
<evidence type="ECO:0000259" key="7">
    <source>
        <dbReference type="Pfam" id="PF00884"/>
    </source>
</evidence>
<dbReference type="InterPro" id="IPR017850">
    <property type="entry name" value="Alkaline_phosphatase_core_sf"/>
</dbReference>
<accession>A0A0K8R3U0</accession>
<proteinExistence type="evidence at transcript level"/>
<dbReference type="EMBL" id="GADI01008255">
    <property type="protein sequence ID" value="JAA65553.1"/>
    <property type="molecule type" value="mRNA"/>
</dbReference>
<sequence>MMDGRYGLGRPGRSGAASKGDTEPRSDWPSSRVALLTDFYTANPLCSPSRAALLTGRLPIRNGFYTTNNHSRNAYTPQEIVGGIPDEELLIPELLAPAGYRNAIIGKWHLGHQEQFLPAPPRLPRVFRVAQLPPRALRQRGAPQHRRLQRFLHGWKVLRRLRD</sequence>
<dbReference type="InterPro" id="IPR000917">
    <property type="entry name" value="Sulfatase_N"/>
</dbReference>
<comment type="similarity">
    <text evidence="2">Belongs to the sulfatase family.</text>
</comment>
<keyword evidence="3" id="KW-0479">Metal-binding</keyword>
<dbReference type="PROSITE" id="PS00523">
    <property type="entry name" value="SULFATASE_1"/>
    <property type="match status" value="1"/>
</dbReference>
<feature type="compositionally biased region" description="Gly residues" evidence="6">
    <location>
        <begin position="1"/>
        <end position="12"/>
    </location>
</feature>
<name>A0A0K8R3U0_IXORI</name>
<evidence type="ECO:0000256" key="2">
    <source>
        <dbReference type="ARBA" id="ARBA00008779"/>
    </source>
</evidence>
<comment type="cofactor">
    <cofactor evidence="1">
        <name>Ca(2+)</name>
        <dbReference type="ChEBI" id="CHEBI:29108"/>
    </cofactor>
</comment>
<evidence type="ECO:0000256" key="4">
    <source>
        <dbReference type="ARBA" id="ARBA00022801"/>
    </source>
</evidence>
<dbReference type="AlphaFoldDB" id="A0A0K8R3U0"/>
<evidence type="ECO:0000256" key="1">
    <source>
        <dbReference type="ARBA" id="ARBA00001913"/>
    </source>
</evidence>
<evidence type="ECO:0000256" key="3">
    <source>
        <dbReference type="ARBA" id="ARBA00022723"/>
    </source>
</evidence>
<dbReference type="InterPro" id="IPR024607">
    <property type="entry name" value="Sulfatase_CS"/>
</dbReference>
<dbReference type="PANTHER" id="PTHR42693">
    <property type="entry name" value="ARYLSULFATASE FAMILY MEMBER"/>
    <property type="match status" value="1"/>
</dbReference>
<evidence type="ECO:0000256" key="6">
    <source>
        <dbReference type="SAM" id="MobiDB-lite"/>
    </source>
</evidence>
<dbReference type="PANTHER" id="PTHR42693:SF47">
    <property type="entry name" value="N-ACETYLGALACTOSAMINE-6-SULFATASE"/>
    <property type="match status" value="1"/>
</dbReference>
<dbReference type="Gene3D" id="3.40.720.10">
    <property type="entry name" value="Alkaline Phosphatase, subunit A"/>
    <property type="match status" value="1"/>
</dbReference>
<keyword evidence="4" id="KW-0378">Hydrolase</keyword>
<dbReference type="GO" id="GO:0004065">
    <property type="term" value="F:arylsulfatase activity"/>
    <property type="evidence" value="ECO:0007669"/>
    <property type="project" value="TreeGrafter"/>
</dbReference>
<dbReference type="Pfam" id="PF00884">
    <property type="entry name" value="Sulfatase"/>
    <property type="match status" value="1"/>
</dbReference>
<feature type="region of interest" description="Disordered" evidence="6">
    <location>
        <begin position="1"/>
        <end position="29"/>
    </location>
</feature>
<keyword evidence="5" id="KW-0106">Calcium</keyword>
<dbReference type="InterPro" id="IPR050738">
    <property type="entry name" value="Sulfatase"/>
</dbReference>
<dbReference type="SUPFAM" id="SSF53649">
    <property type="entry name" value="Alkaline phosphatase-like"/>
    <property type="match status" value="1"/>
</dbReference>
<evidence type="ECO:0000256" key="5">
    <source>
        <dbReference type="ARBA" id="ARBA00022837"/>
    </source>
</evidence>